<evidence type="ECO:0000313" key="10">
    <source>
        <dbReference type="Proteomes" id="UP000036893"/>
    </source>
</evidence>
<evidence type="ECO:0000256" key="5">
    <source>
        <dbReference type="ARBA" id="ARBA00023004"/>
    </source>
</evidence>
<evidence type="ECO:0000256" key="1">
    <source>
        <dbReference type="ARBA" id="ARBA00001971"/>
    </source>
</evidence>
<dbReference type="AlphaFoldDB" id="A0A8E0V108"/>
<comment type="cofactor">
    <cofactor evidence="1 6">
        <name>heme</name>
        <dbReference type="ChEBI" id="CHEBI:30413"/>
    </cofactor>
</comment>
<feature type="transmembrane region" description="Helical" evidence="8">
    <location>
        <begin position="12"/>
        <end position="34"/>
    </location>
</feature>
<dbReference type="PRINTS" id="PR00465">
    <property type="entry name" value="EP450IV"/>
</dbReference>
<feature type="binding site" description="axial binding residue" evidence="6">
    <location>
        <position position="533"/>
    </location>
    <ligand>
        <name>heme</name>
        <dbReference type="ChEBI" id="CHEBI:30413"/>
    </ligand>
    <ligandPart>
        <name>Fe</name>
        <dbReference type="ChEBI" id="CHEBI:18248"/>
    </ligandPart>
</feature>
<dbReference type="RefSeq" id="XP_043145375.1">
    <property type="nucleotide sequence ID" value="XM_043289440.1"/>
</dbReference>
<evidence type="ECO:0000256" key="4">
    <source>
        <dbReference type="ARBA" id="ARBA00023002"/>
    </source>
</evidence>
<dbReference type="Gene3D" id="1.10.630.10">
    <property type="entry name" value="Cytochrome P450"/>
    <property type="match status" value="1"/>
</dbReference>
<name>A0A8E0V108_9EURO</name>
<dbReference type="PROSITE" id="PS00086">
    <property type="entry name" value="CYTOCHROME_P450"/>
    <property type="match status" value="1"/>
</dbReference>
<dbReference type="PRINTS" id="PR00385">
    <property type="entry name" value="P450"/>
</dbReference>
<proteinExistence type="inferred from homology"/>
<dbReference type="SUPFAM" id="SSF48264">
    <property type="entry name" value="Cytochrome P450"/>
    <property type="match status" value="1"/>
</dbReference>
<evidence type="ECO:0000256" key="8">
    <source>
        <dbReference type="SAM" id="Phobius"/>
    </source>
</evidence>
<dbReference type="GeneID" id="66991976"/>
<dbReference type="InterPro" id="IPR036396">
    <property type="entry name" value="Cyt_P450_sf"/>
</dbReference>
<keyword evidence="5 6" id="KW-0408">Iron</keyword>
<accession>A0A8E0V108</accession>
<sequence>MVPQLLIRTLALLFTGWSSGISCVLALYLFYQWLLPKPIVGIPFSVAATQNLLGDVPELAAEVSRTRNFNSWLKKKAESFNSPVAQVFMRPFSKPFVILSDFREIQDILLHRKDDFDRTDMAYEMFGGLVPNFHLHMKTNARWKSHRRLLQDLMVPRFLNNVAAPAIYSSTLRLIDLWKAKCSIADGRPFSAADDIHFAALDAVLAFSFGSSFPHSATGPQLELISTQAEAMKENSGKASSTEEPVNFSQAKVHEAIRAMVNLTDAMARTKSSIFPLLHWKVLTKLPPLAHAVRVKNDFIMGEVKKAANTLLTRPKTDDSWVRSAVDHIVDRENRFAEKEARAPSFLTDAMRDEVFGFVVAGHDTTSTTVSWGVKFLADHSDAQSSLRTALRSGYSDAVKERRQPTLDEITHTQIPYLDACIEEILRCAPTVPAIDRQATRDTTLLGHRIPKGTAVFFLTTSRSFFSPPFQIDKEQRSPTFRDAEMKDNGYELGTFEPRRWLIRTEEDQVGESIVFDSTAAPTLPFGGGVRGCFGRRLAYLELRLLLVLIIWNFELQHCPKRLSGYRGYDGVVHKPVHCYVRLAEARL</sequence>
<dbReference type="GO" id="GO:0016705">
    <property type="term" value="F:oxidoreductase activity, acting on paired donors, with incorporation or reduction of molecular oxygen"/>
    <property type="evidence" value="ECO:0007669"/>
    <property type="project" value="InterPro"/>
</dbReference>
<dbReference type="InterPro" id="IPR002403">
    <property type="entry name" value="Cyt_P450_E_grp-IV"/>
</dbReference>
<evidence type="ECO:0000256" key="6">
    <source>
        <dbReference type="PIRSR" id="PIRSR602403-1"/>
    </source>
</evidence>
<dbReference type="PANTHER" id="PTHR24305">
    <property type="entry name" value="CYTOCHROME P450"/>
    <property type="match status" value="1"/>
</dbReference>
<keyword evidence="6 7" id="KW-0349">Heme</keyword>
<comment type="caution">
    <text evidence="9">The sequence shown here is derived from an EMBL/GenBank/DDBJ whole genome shotgun (WGS) entry which is preliminary data.</text>
</comment>
<evidence type="ECO:0000256" key="3">
    <source>
        <dbReference type="ARBA" id="ARBA00022723"/>
    </source>
</evidence>
<protein>
    <recommendedName>
        <fullName evidence="11">Cytochrome P450</fullName>
    </recommendedName>
</protein>
<dbReference type="Proteomes" id="UP000036893">
    <property type="component" value="Unassembled WGS sequence"/>
</dbReference>
<keyword evidence="8" id="KW-1133">Transmembrane helix</keyword>
<keyword evidence="3 6" id="KW-0479">Metal-binding</keyword>
<comment type="similarity">
    <text evidence="2 7">Belongs to the cytochrome P450 family.</text>
</comment>
<keyword evidence="8" id="KW-0472">Membrane</keyword>
<dbReference type="GO" id="GO:0004497">
    <property type="term" value="F:monooxygenase activity"/>
    <property type="evidence" value="ECO:0007669"/>
    <property type="project" value="UniProtKB-KW"/>
</dbReference>
<keyword evidence="7" id="KW-0503">Monooxygenase</keyword>
<dbReference type="GO" id="GO:0020037">
    <property type="term" value="F:heme binding"/>
    <property type="evidence" value="ECO:0007669"/>
    <property type="project" value="InterPro"/>
</dbReference>
<dbReference type="GO" id="GO:0005506">
    <property type="term" value="F:iron ion binding"/>
    <property type="evidence" value="ECO:0007669"/>
    <property type="project" value="InterPro"/>
</dbReference>
<gene>
    <name evidence="9" type="ORF">Aud_004500</name>
</gene>
<dbReference type="PANTHER" id="PTHR24305:SF232">
    <property type="entry name" value="P450, PUTATIVE (EUROFUNG)-RELATED"/>
    <property type="match status" value="1"/>
</dbReference>
<organism evidence="9 10">
    <name type="scientific">Aspergillus udagawae</name>
    <dbReference type="NCBI Taxonomy" id="91492"/>
    <lineage>
        <taxon>Eukaryota</taxon>
        <taxon>Fungi</taxon>
        <taxon>Dikarya</taxon>
        <taxon>Ascomycota</taxon>
        <taxon>Pezizomycotina</taxon>
        <taxon>Eurotiomycetes</taxon>
        <taxon>Eurotiomycetidae</taxon>
        <taxon>Eurotiales</taxon>
        <taxon>Aspergillaceae</taxon>
        <taxon>Aspergillus</taxon>
        <taxon>Aspergillus subgen. Fumigati</taxon>
    </lineage>
</organism>
<reference evidence="9" key="1">
    <citation type="journal article" date="2015" name="Genome Announc.">
        <title>Draft Genome Sequence of the Pathogenic Filamentous Fungus Aspergillus udagawae Strain IFM 46973T.</title>
        <authorList>
            <person name="Kusuya Y."/>
            <person name="Takahashi-Nakaguchi A."/>
            <person name="Takahashi H."/>
            <person name="Yaguchi T."/>
        </authorList>
    </citation>
    <scope>NUCLEOTIDE SEQUENCE</scope>
    <source>
        <strain evidence="9">IFM 46973</strain>
    </source>
</reference>
<keyword evidence="8" id="KW-0812">Transmembrane</keyword>
<dbReference type="InterPro" id="IPR017972">
    <property type="entry name" value="Cyt_P450_CS"/>
</dbReference>
<keyword evidence="4 7" id="KW-0560">Oxidoreductase</keyword>
<dbReference type="Pfam" id="PF00067">
    <property type="entry name" value="p450"/>
    <property type="match status" value="2"/>
</dbReference>
<dbReference type="InterPro" id="IPR001128">
    <property type="entry name" value="Cyt_P450"/>
</dbReference>
<evidence type="ECO:0008006" key="11">
    <source>
        <dbReference type="Google" id="ProtNLM"/>
    </source>
</evidence>
<dbReference type="InterPro" id="IPR050121">
    <property type="entry name" value="Cytochrome_P450_monoxygenase"/>
</dbReference>
<evidence type="ECO:0000256" key="7">
    <source>
        <dbReference type="RuleBase" id="RU000461"/>
    </source>
</evidence>
<evidence type="ECO:0000313" key="9">
    <source>
        <dbReference type="EMBL" id="GIC88109.1"/>
    </source>
</evidence>
<evidence type="ECO:0000256" key="2">
    <source>
        <dbReference type="ARBA" id="ARBA00010617"/>
    </source>
</evidence>
<dbReference type="EMBL" id="BBXM02000003">
    <property type="protein sequence ID" value="GIC88109.1"/>
    <property type="molecule type" value="Genomic_DNA"/>
</dbReference>
<reference evidence="9" key="2">
    <citation type="submission" date="2021-01" db="EMBL/GenBank/DDBJ databases">
        <title>Pan-genome distribution and transcriptional activeness of fungal secondary metabolism genes in Aspergillus section Fumigati.</title>
        <authorList>
            <person name="Takahashi H."/>
            <person name="Umemura M."/>
            <person name="Ninomiya A."/>
            <person name="Kusuya Y."/>
            <person name="Urayama S."/>
            <person name="Shimizu M."/>
            <person name="Watanabe A."/>
            <person name="Kamei K."/>
            <person name="Yaguchi T."/>
            <person name="Hagiwara D."/>
        </authorList>
    </citation>
    <scope>NUCLEOTIDE SEQUENCE</scope>
    <source>
        <strain evidence="9">IFM 46973</strain>
    </source>
</reference>